<dbReference type="GO" id="GO:0032259">
    <property type="term" value="P:methylation"/>
    <property type="evidence" value="ECO:0007669"/>
    <property type="project" value="UniProtKB-KW"/>
</dbReference>
<protein>
    <submittedName>
        <fullName evidence="4">Uncharacterized protein</fullName>
    </submittedName>
</protein>
<name>A0A812YRL2_9DINO</name>
<evidence type="ECO:0000313" key="4">
    <source>
        <dbReference type="EMBL" id="CAE7792531.1"/>
    </source>
</evidence>
<keyword evidence="1" id="KW-0489">Methyltransferase</keyword>
<evidence type="ECO:0000313" key="5">
    <source>
        <dbReference type="Proteomes" id="UP000601435"/>
    </source>
</evidence>
<keyword evidence="5" id="KW-1185">Reference proteome</keyword>
<organism evidence="4 5">
    <name type="scientific">Symbiodinium necroappetens</name>
    <dbReference type="NCBI Taxonomy" id="1628268"/>
    <lineage>
        <taxon>Eukaryota</taxon>
        <taxon>Sar</taxon>
        <taxon>Alveolata</taxon>
        <taxon>Dinophyceae</taxon>
        <taxon>Suessiales</taxon>
        <taxon>Symbiodiniaceae</taxon>
        <taxon>Symbiodinium</taxon>
    </lineage>
</organism>
<sequence>MALRRALQFRAEDLPTPDRPPRRPLDNDRVAIPEVEVHTPEYSLDTYERNIPPSATRTKDLFRLWSRRLQPLDVVYLKEMLVESRPLDGRYGSICSGMDIGATVMKQFWDWARFHWEIDSARFKHTFACEQNPMKREFLLRTHPDIQHMFKDATDLQHDSVYDTKYHREIMMPLCTVLTAGFPCQDCSVLNPSASSSSNRSCVATGSLRTGSVLQAIVQYLKNQGRAGPTFCFFENVLGLKHSSTDADGHKTSNLDHLGHLVDKETDRLLHVWHLDPRMFGIPQSRPRLWMTAIPRRMFTGLIPEPEVHKLLNSIMNTLLGLKENPLCDYLVKPRSSCLKDFHSEFVRKLQVIRTRRARRRAQEQARDSEDMQNTNNDPEGQQRRQSLGGSSYRSSRAGSGHFSRCSSATRLLAHEKVVTKDWLKTFRRAARTRPYLKCMTARKRRTLFKLGVHQFPSGHLKVVDISQDKFAHATDHSPCITPKGERYLTSECRYMVPLESLRLQGKWFSPDDPALAEVPQTLVADLAGNAFEASCFAATFWATMVFHGRLRMLQRPPGIPPEPHSSATGQDRQYHTPEFDSQVLLEYSDMEDEQH</sequence>
<reference evidence="4" key="1">
    <citation type="submission" date="2021-02" db="EMBL/GenBank/DDBJ databases">
        <authorList>
            <person name="Dougan E. K."/>
            <person name="Rhodes N."/>
            <person name="Thang M."/>
            <person name="Chan C."/>
        </authorList>
    </citation>
    <scope>NUCLEOTIDE SEQUENCE</scope>
</reference>
<gene>
    <name evidence="4" type="ORF">SNEC2469_LOCUS23293</name>
</gene>
<evidence type="ECO:0000256" key="3">
    <source>
        <dbReference type="SAM" id="MobiDB-lite"/>
    </source>
</evidence>
<dbReference type="InterPro" id="IPR001525">
    <property type="entry name" value="C5_MeTfrase"/>
</dbReference>
<proteinExistence type="predicted"/>
<feature type="compositionally biased region" description="Basic and acidic residues" evidence="3">
    <location>
        <begin position="361"/>
        <end position="370"/>
    </location>
</feature>
<dbReference type="OrthoDB" id="420685at2759"/>
<evidence type="ECO:0000256" key="2">
    <source>
        <dbReference type="ARBA" id="ARBA00022679"/>
    </source>
</evidence>
<dbReference type="GO" id="GO:0008168">
    <property type="term" value="F:methyltransferase activity"/>
    <property type="evidence" value="ECO:0007669"/>
    <property type="project" value="UniProtKB-KW"/>
</dbReference>
<evidence type="ECO:0000256" key="1">
    <source>
        <dbReference type="ARBA" id="ARBA00022603"/>
    </source>
</evidence>
<feature type="region of interest" description="Disordered" evidence="3">
    <location>
        <begin position="358"/>
        <end position="403"/>
    </location>
</feature>
<dbReference type="AlphaFoldDB" id="A0A812YRL2"/>
<feature type="compositionally biased region" description="Low complexity" evidence="3">
    <location>
        <begin position="384"/>
        <end position="401"/>
    </location>
</feature>
<feature type="region of interest" description="Disordered" evidence="3">
    <location>
        <begin position="556"/>
        <end position="576"/>
    </location>
</feature>
<keyword evidence="2" id="KW-0808">Transferase</keyword>
<dbReference type="Pfam" id="PF00145">
    <property type="entry name" value="DNA_methylase"/>
    <property type="match status" value="1"/>
</dbReference>
<dbReference type="Gene3D" id="3.40.50.150">
    <property type="entry name" value="Vaccinia Virus protein VP39"/>
    <property type="match status" value="1"/>
</dbReference>
<comment type="caution">
    <text evidence="4">The sequence shown here is derived from an EMBL/GenBank/DDBJ whole genome shotgun (WGS) entry which is preliminary data.</text>
</comment>
<accession>A0A812YRL2</accession>
<dbReference type="EMBL" id="CAJNJA010043304">
    <property type="protein sequence ID" value="CAE7792531.1"/>
    <property type="molecule type" value="Genomic_DNA"/>
</dbReference>
<dbReference type="SUPFAM" id="SSF53335">
    <property type="entry name" value="S-adenosyl-L-methionine-dependent methyltransferases"/>
    <property type="match status" value="1"/>
</dbReference>
<dbReference type="InterPro" id="IPR029063">
    <property type="entry name" value="SAM-dependent_MTases_sf"/>
</dbReference>
<dbReference type="Proteomes" id="UP000601435">
    <property type="component" value="Unassembled WGS sequence"/>
</dbReference>